<dbReference type="InterPro" id="IPR044574">
    <property type="entry name" value="ARIP4-like"/>
</dbReference>
<feature type="coiled-coil region" evidence="9">
    <location>
        <begin position="544"/>
        <end position="571"/>
    </location>
</feature>
<dbReference type="CDD" id="cd18793">
    <property type="entry name" value="SF2_C_SNF"/>
    <property type="match status" value="1"/>
</dbReference>
<dbReference type="GO" id="GO:0005634">
    <property type="term" value="C:nucleus"/>
    <property type="evidence" value="ECO:0007669"/>
    <property type="project" value="UniProtKB-SubCell"/>
</dbReference>
<evidence type="ECO:0000256" key="6">
    <source>
        <dbReference type="ARBA" id="ARBA00022840"/>
    </source>
</evidence>
<dbReference type="InterPro" id="IPR014001">
    <property type="entry name" value="Helicase_ATP-bd"/>
</dbReference>
<comment type="similarity">
    <text evidence="2">Belongs to the SNF2/RAD54 helicase family.</text>
</comment>
<feature type="compositionally biased region" description="Polar residues" evidence="10">
    <location>
        <begin position="1597"/>
        <end position="1614"/>
    </location>
</feature>
<keyword evidence="5" id="KW-0347">Helicase</keyword>
<gene>
    <name evidence="14" type="primary">Dvir\GJ22014</name>
    <name evidence="14" type="ORF">Dvir_GJ22014</name>
</gene>
<evidence type="ECO:0000259" key="11">
    <source>
        <dbReference type="PROSITE" id="PS51192"/>
    </source>
</evidence>
<dbReference type="EMBL" id="CH940649">
    <property type="protein sequence ID" value="KRF81682.1"/>
    <property type="molecule type" value="Genomic_DNA"/>
</dbReference>
<dbReference type="SMART" id="SM00487">
    <property type="entry name" value="DEXDc"/>
    <property type="match status" value="1"/>
</dbReference>
<name>A0A0Q9WB43_DROVI</name>
<keyword evidence="6" id="KW-0067">ATP-binding</keyword>
<dbReference type="InterPro" id="IPR001650">
    <property type="entry name" value="Helicase_C-like"/>
</dbReference>
<reference evidence="14" key="2">
    <citation type="journal article" date="2008" name="Bioinformatics">
        <title>Assembly reconciliation.</title>
        <authorList>
            <person name="Zimin A.V."/>
            <person name="Smith D.R."/>
            <person name="Sutton G."/>
            <person name="Yorke J.A."/>
        </authorList>
    </citation>
    <scope>NUCLEOTIDE SEQUENCE</scope>
    <source>
        <strain evidence="14">TSC#15010-1051.87</strain>
    </source>
</reference>
<keyword evidence="7" id="KW-0238">DNA-binding</keyword>
<keyword evidence="17" id="KW-1185">Reference proteome</keyword>
<evidence type="ECO:0000313" key="14">
    <source>
        <dbReference type="EMBL" id="KRF81682.1"/>
    </source>
</evidence>
<feature type="region of interest" description="Disordered" evidence="10">
    <location>
        <begin position="1813"/>
        <end position="1867"/>
    </location>
</feature>
<feature type="compositionally biased region" description="Polar residues" evidence="10">
    <location>
        <begin position="1813"/>
        <end position="1823"/>
    </location>
</feature>
<dbReference type="Pfam" id="PF00176">
    <property type="entry name" value="SNF2-rel_dom"/>
    <property type="match status" value="1"/>
</dbReference>
<dbReference type="STRING" id="7244.A0A0Q9WB43"/>
<dbReference type="eggNOG" id="KOG1015">
    <property type="taxonomic scope" value="Eukaryota"/>
</dbReference>
<dbReference type="InterPro" id="IPR027417">
    <property type="entry name" value="P-loop_NTPase"/>
</dbReference>
<evidence type="ECO:0000259" key="12">
    <source>
        <dbReference type="PROSITE" id="PS51194"/>
    </source>
</evidence>
<dbReference type="Proteomes" id="UP000008792">
    <property type="component" value="Unassembled WGS sequence"/>
</dbReference>
<feature type="domain" description="Helicase ATP-binding" evidence="11">
    <location>
        <begin position="686"/>
        <end position="886"/>
    </location>
</feature>
<sequence>MDFNLGMDLFGTDVPLENREITCTSPENYIKSEITFEEEQITETTFLDLPIEHICQVEVGTALETNEENLSNLSNVGEMSELQKEAEQCADHDSKFSDALNDHNYTSQEVVVGQPKPDSVKDILLSYIISNGTPPETVSTQVTSFIDSTIKKMKMFQLENVSKKTDELIPTECPTRSNNTTLSENCSEPLEVEANDEYFESLYENMSENKIAFSTILSNTTDFAKDFYDECQLLTSKTEEEFKDFICGKIQKLKTVANIIKTTDQCVQTTFSKGSIRKRRRINHNAKRYLLDTSASSSMDSECGSCDGLKKDLSESNLLASDRLQGSKARNSIREFEYSDGIDLSKYINLDFTNSKFRQMSSEEVDNDKMFSGSSESNTDKEIERLTNLNGLKKRHGHTRGVKSIDKSNLKSLSIKSSNTPNDFDDDLAMYDTDNSFKESDDEVITENQYLSRFNEQIKMQLLNESNSDSGLSDQSDYNLSKESSTEDDNKGDVVDKFLQVFKCDHDDMVKDDSINETKENKLESEKKESDSFEVSDELWNDNFTNKNRSKKSLEKLMAEAEKRNQNEEIVLSSESDYSDVEPEPVEEKTRLIKPMLRMDQLANETRAAQKSETERIRRLEKKHVLLSKAIKSNSGNTTKSGLILDYIESTKTFVKVDDEIVKQLKPHQIDGVKFMYDSCYGGIDHNKKNSGSGCILAHCMGLGKTLQLIALLHTVISYKELNTTKVLVLCPKSTVMNWADELQRWLGPLRSTTHIKVFVFPDSSDILDKLRVLEEWSLSSVNRAGCLLVGYEAFRTLVFYHSYKNRGNLSSAKLENIREKVNKYLLQPGADLVVCDEGHIIKNSKSAISLAVAKIITPKRIILTGTPIQNNLKEYYSMVNFIKPLYLGTEKEFANLYANPIKNGQHKDSSKKDITVMKQRSYVLHKKLSKFVQRKEAELLKTFLPQKFEYVLFIPMTAVQNTLYEYILEAIASRGDSRGKSLITDYTVLRKIWTHPKVLEDAWKNANMQKNKKDNKKIGCPHSDDDQPDDIYDSQTGLISVTNDWWRKYLSKKDLETIMPSNKLRTMFAILRMCEEKGEKCLIFSAFVAVLNVVEYFFKKITESDAEILQHIHIPSSYKVSNTWINGQDYYRLDGKTPKNIRHEMIKRFNSEANRRARVFLISAKAGGQGINLIGANRVIILDTSWNPSNDQQNIFRIFRLGQKKNCYIYRLIAMGTMEEKVYSRSVTKQAMSFRVVDEQQIDRHYNMAELAELYTLTLPQQCERPMPLLPKDTILAHLLRQSELVYKYHEHDSLLENKVEQELSEQEKADAWDTYERELQMNLAQQEGLNTDKIQNSSLPTKLNSYLGSVPSLDMQTLLNYSLQSASLIPQYNYGLNPNYLDTLNLYQKYTSMRYPDINSCLNENSFASSPFNVMNTPSLNRLQSSSSIMPSMPSISNTKLQARDFGLFDSQKARSSSMNHSQLHHTLASDPSLLDNASGNSNSTNVLSSLGPYKQLLENPLSSLLNYSPQGYPMPGQVENLHSTLKGNFNAFPSSHYSERVPDATDSMNLKDTSTKLKSSVDQNVAQNVSSIDLTSVTPAKPAASATLLKNGLPSKTLQMQPTRSVDQTKPTPGAESAATKKNSKLQRHVNMNLQMEDEKTSKNPIGRNVNFASVSKDYLKNNSEMQIIPTTSPPGTSSITKQLNEMSPSISLTAVNTLTEKSKPRRQALQKSSTSILGTDSRQSTNVFKSKNSLHPNISSLSKVSITSPRTGSSNKLTSSEFLSANKNSAETIPNSSTSLTSSQILNKNTLPESSLKAKPTNITQNILSTHPSKLSSNDEGYLANDGPTRTDGNLQGEKSHSFVRKRSTETPRENLNSKRTKL</sequence>
<evidence type="ECO:0000256" key="2">
    <source>
        <dbReference type="ARBA" id="ARBA00007025"/>
    </source>
</evidence>
<feature type="region of interest" description="Disordered" evidence="10">
    <location>
        <begin position="1593"/>
        <end position="1631"/>
    </location>
</feature>
<dbReference type="GO" id="GO:0016887">
    <property type="term" value="F:ATP hydrolysis activity"/>
    <property type="evidence" value="ECO:0007669"/>
    <property type="project" value="InterPro"/>
</dbReference>
<reference evidence="14 17" key="1">
    <citation type="journal article" date="2007" name="Nature">
        <title>Evolution of genes and genomes on the Drosophila phylogeny.</title>
        <authorList>
            <consortium name="Drosophila 12 Genomes Consortium"/>
            <person name="Clark A.G."/>
            <person name="Eisen M.B."/>
            <person name="Smith D.R."/>
            <person name="Bergman C.M."/>
            <person name="Oliver B."/>
            <person name="Markow T.A."/>
            <person name="Kaufman T.C."/>
            <person name="Kellis M."/>
            <person name="Gelbart W."/>
            <person name="Iyer V.N."/>
            <person name="Pollard D.A."/>
            <person name="Sackton T.B."/>
            <person name="Larracuente A.M."/>
            <person name="Singh N.D."/>
            <person name="Abad J.P."/>
            <person name="Abt D.N."/>
            <person name="Adryan B."/>
            <person name="Aguade M."/>
            <person name="Akashi H."/>
            <person name="Anderson W.W."/>
            <person name="Aquadro C.F."/>
            <person name="Ardell D.H."/>
            <person name="Arguello R."/>
            <person name="Artieri C.G."/>
            <person name="Barbash D.A."/>
            <person name="Barker D."/>
            <person name="Barsanti P."/>
            <person name="Batterham P."/>
            <person name="Batzoglou S."/>
            <person name="Begun D."/>
            <person name="Bhutkar A."/>
            <person name="Blanco E."/>
            <person name="Bosak S.A."/>
            <person name="Bradley R.K."/>
            <person name="Brand A.D."/>
            <person name="Brent M.R."/>
            <person name="Brooks A.N."/>
            <person name="Brown R.H."/>
            <person name="Butlin R.K."/>
            <person name="Caggese C."/>
            <person name="Calvi B.R."/>
            <person name="Bernardo de Carvalho A."/>
            <person name="Caspi A."/>
            <person name="Castrezana S."/>
            <person name="Celniker S.E."/>
            <person name="Chang J.L."/>
            <person name="Chapple C."/>
            <person name="Chatterji S."/>
            <person name="Chinwalla A."/>
            <person name="Civetta A."/>
            <person name="Clifton S.W."/>
            <person name="Comeron J.M."/>
            <person name="Costello J.C."/>
            <person name="Coyne J.A."/>
            <person name="Daub J."/>
            <person name="David R.G."/>
            <person name="Delcher A.L."/>
            <person name="Delehaunty K."/>
            <person name="Do C.B."/>
            <person name="Ebling H."/>
            <person name="Edwards K."/>
            <person name="Eickbush T."/>
            <person name="Evans J.D."/>
            <person name="Filipski A."/>
            <person name="Findeiss S."/>
            <person name="Freyhult E."/>
            <person name="Fulton L."/>
            <person name="Fulton R."/>
            <person name="Garcia A.C."/>
            <person name="Gardiner A."/>
            <person name="Garfield D.A."/>
            <person name="Garvin B.E."/>
            <person name="Gibson G."/>
            <person name="Gilbert D."/>
            <person name="Gnerre S."/>
            <person name="Godfrey J."/>
            <person name="Good R."/>
            <person name="Gotea V."/>
            <person name="Gravely B."/>
            <person name="Greenberg A.J."/>
            <person name="Griffiths-Jones S."/>
            <person name="Gross S."/>
            <person name="Guigo R."/>
            <person name="Gustafson E.A."/>
            <person name="Haerty W."/>
            <person name="Hahn M.W."/>
            <person name="Halligan D.L."/>
            <person name="Halpern A.L."/>
            <person name="Halter G.M."/>
            <person name="Han M.V."/>
            <person name="Heger A."/>
            <person name="Hillier L."/>
            <person name="Hinrichs A.S."/>
            <person name="Holmes I."/>
            <person name="Hoskins R.A."/>
            <person name="Hubisz M.J."/>
            <person name="Hultmark D."/>
            <person name="Huntley M.A."/>
            <person name="Jaffe D.B."/>
            <person name="Jagadeeshan S."/>
            <person name="Jeck W.R."/>
            <person name="Johnson J."/>
            <person name="Jones C.D."/>
            <person name="Jordan W.C."/>
            <person name="Karpen G.H."/>
            <person name="Kataoka E."/>
            <person name="Keightley P.D."/>
            <person name="Kheradpour P."/>
            <person name="Kirkness E.F."/>
            <person name="Koerich L.B."/>
            <person name="Kristiansen K."/>
            <person name="Kudrna D."/>
            <person name="Kulathinal R.J."/>
            <person name="Kumar S."/>
            <person name="Kwok R."/>
            <person name="Lander E."/>
            <person name="Langley C.H."/>
            <person name="Lapoint R."/>
            <person name="Lazzaro B.P."/>
            <person name="Lee S.J."/>
            <person name="Levesque L."/>
            <person name="Li R."/>
            <person name="Lin C.F."/>
            <person name="Lin M.F."/>
            <person name="Lindblad-Toh K."/>
            <person name="Llopart A."/>
            <person name="Long M."/>
            <person name="Low L."/>
            <person name="Lozovsky E."/>
            <person name="Lu J."/>
            <person name="Luo M."/>
            <person name="Machado C.A."/>
            <person name="Makalowski W."/>
            <person name="Marzo M."/>
            <person name="Matsuda M."/>
            <person name="Matzkin L."/>
            <person name="McAllister B."/>
            <person name="McBride C.S."/>
            <person name="McKernan B."/>
            <person name="McKernan K."/>
            <person name="Mendez-Lago M."/>
            <person name="Minx P."/>
            <person name="Mollenhauer M.U."/>
            <person name="Montooth K."/>
            <person name="Mount S.M."/>
            <person name="Mu X."/>
            <person name="Myers E."/>
            <person name="Negre B."/>
            <person name="Newfeld S."/>
            <person name="Nielsen R."/>
            <person name="Noor M.A."/>
            <person name="O'Grady P."/>
            <person name="Pachter L."/>
            <person name="Papaceit M."/>
            <person name="Parisi M.J."/>
            <person name="Parisi M."/>
            <person name="Parts L."/>
            <person name="Pedersen J.S."/>
            <person name="Pesole G."/>
            <person name="Phillippy A.M."/>
            <person name="Ponting C.P."/>
            <person name="Pop M."/>
            <person name="Porcelli D."/>
            <person name="Powell J.R."/>
            <person name="Prohaska S."/>
            <person name="Pruitt K."/>
            <person name="Puig M."/>
            <person name="Quesneville H."/>
            <person name="Ram K.R."/>
            <person name="Rand D."/>
            <person name="Rasmussen M.D."/>
            <person name="Reed L.K."/>
            <person name="Reenan R."/>
            <person name="Reily A."/>
            <person name="Remington K.A."/>
            <person name="Rieger T.T."/>
            <person name="Ritchie M.G."/>
            <person name="Robin C."/>
            <person name="Rogers Y.H."/>
            <person name="Rohde C."/>
            <person name="Rozas J."/>
            <person name="Rubenfield M.J."/>
            <person name="Ruiz A."/>
            <person name="Russo S."/>
            <person name="Salzberg S.L."/>
            <person name="Sanchez-Gracia A."/>
            <person name="Saranga D.J."/>
            <person name="Sato H."/>
            <person name="Schaeffer S.W."/>
            <person name="Schatz M.C."/>
            <person name="Schlenke T."/>
            <person name="Schwartz R."/>
            <person name="Segarra C."/>
            <person name="Singh R.S."/>
            <person name="Sirot L."/>
            <person name="Sirota M."/>
            <person name="Sisneros N.B."/>
            <person name="Smith C.D."/>
            <person name="Smith T.F."/>
            <person name="Spieth J."/>
            <person name="Stage D.E."/>
            <person name="Stark A."/>
            <person name="Stephan W."/>
            <person name="Strausberg R.L."/>
            <person name="Strempel S."/>
            <person name="Sturgill D."/>
            <person name="Sutton G."/>
            <person name="Sutton G.G."/>
            <person name="Tao W."/>
            <person name="Teichmann S."/>
            <person name="Tobari Y.N."/>
            <person name="Tomimura Y."/>
            <person name="Tsolas J.M."/>
            <person name="Valente V.L."/>
            <person name="Venter E."/>
            <person name="Venter J.C."/>
            <person name="Vicario S."/>
            <person name="Vieira F.G."/>
            <person name="Vilella A.J."/>
            <person name="Villasante A."/>
            <person name="Walenz B."/>
            <person name="Wang J."/>
            <person name="Wasserman M."/>
            <person name="Watts T."/>
            <person name="Wilson D."/>
            <person name="Wilson R.K."/>
            <person name="Wing R.A."/>
            <person name="Wolfner M.F."/>
            <person name="Wong A."/>
            <person name="Wong G.K."/>
            <person name="Wu C.I."/>
            <person name="Wu G."/>
            <person name="Yamamoto D."/>
            <person name="Yang H.P."/>
            <person name="Yang S.P."/>
            <person name="Yorke J.A."/>
            <person name="Yoshida K."/>
            <person name="Zdobnov E."/>
            <person name="Zhang P."/>
            <person name="Zhang Y."/>
            <person name="Zimin A.V."/>
            <person name="Baldwin J."/>
            <person name="Abdouelleil A."/>
            <person name="Abdulkadir J."/>
            <person name="Abebe A."/>
            <person name="Abera B."/>
            <person name="Abreu J."/>
            <person name="Acer S.C."/>
            <person name="Aftuck L."/>
            <person name="Alexander A."/>
            <person name="An P."/>
            <person name="Anderson E."/>
            <person name="Anderson S."/>
            <person name="Arachi H."/>
            <person name="Azer M."/>
            <person name="Bachantsang P."/>
            <person name="Barry A."/>
            <person name="Bayul T."/>
            <person name="Berlin A."/>
            <person name="Bessette D."/>
            <person name="Bloom T."/>
            <person name="Blye J."/>
            <person name="Boguslavskiy L."/>
            <person name="Bonnet C."/>
            <person name="Boukhgalter B."/>
            <person name="Bourzgui I."/>
            <person name="Brown A."/>
            <person name="Cahill P."/>
            <person name="Channer S."/>
            <person name="Cheshatsang Y."/>
            <person name="Chuda L."/>
            <person name="Citroen M."/>
            <person name="Collymore A."/>
            <person name="Cooke P."/>
            <person name="Costello M."/>
            <person name="D'Aco K."/>
            <person name="Daza R."/>
            <person name="De Haan G."/>
            <person name="DeGray S."/>
            <person name="DeMaso C."/>
            <person name="Dhargay N."/>
            <person name="Dooley K."/>
            <person name="Dooley E."/>
            <person name="Doricent M."/>
            <person name="Dorje P."/>
            <person name="Dorjee K."/>
            <person name="Dupes A."/>
            <person name="Elong R."/>
            <person name="Falk J."/>
            <person name="Farina A."/>
            <person name="Faro S."/>
            <person name="Ferguson D."/>
            <person name="Fisher S."/>
            <person name="Foley C.D."/>
            <person name="Franke A."/>
            <person name="Friedrich D."/>
            <person name="Gadbois L."/>
            <person name="Gearin G."/>
            <person name="Gearin C.R."/>
            <person name="Giannoukos G."/>
            <person name="Goode T."/>
            <person name="Graham J."/>
            <person name="Grandbois E."/>
            <person name="Grewal S."/>
            <person name="Gyaltsen K."/>
            <person name="Hafez N."/>
            <person name="Hagos B."/>
            <person name="Hall J."/>
            <person name="Henson C."/>
            <person name="Hollinger A."/>
            <person name="Honan T."/>
            <person name="Huard M.D."/>
            <person name="Hughes L."/>
            <person name="Hurhula B."/>
            <person name="Husby M.E."/>
            <person name="Kamat A."/>
            <person name="Kanga B."/>
            <person name="Kashin S."/>
            <person name="Khazanovich D."/>
            <person name="Kisner P."/>
            <person name="Lance K."/>
            <person name="Lara M."/>
            <person name="Lee W."/>
            <person name="Lennon N."/>
            <person name="Letendre F."/>
            <person name="LeVine R."/>
            <person name="Lipovsky A."/>
            <person name="Liu X."/>
            <person name="Liu J."/>
            <person name="Liu S."/>
            <person name="Lokyitsang T."/>
            <person name="Lokyitsang Y."/>
            <person name="Lubonja R."/>
            <person name="Lui A."/>
            <person name="MacDonald P."/>
            <person name="Magnisalis V."/>
            <person name="Maru K."/>
            <person name="Matthews C."/>
            <person name="McCusker W."/>
            <person name="McDonough S."/>
            <person name="Mehta T."/>
            <person name="Meldrim J."/>
            <person name="Meneus L."/>
            <person name="Mihai O."/>
            <person name="Mihalev A."/>
            <person name="Mihova T."/>
            <person name="Mittelman R."/>
            <person name="Mlenga V."/>
            <person name="Montmayeur A."/>
            <person name="Mulrain L."/>
            <person name="Navidi A."/>
            <person name="Naylor J."/>
            <person name="Negash T."/>
            <person name="Nguyen T."/>
            <person name="Nguyen N."/>
            <person name="Nicol R."/>
            <person name="Norbu C."/>
            <person name="Norbu N."/>
            <person name="Novod N."/>
            <person name="O'Neill B."/>
            <person name="Osman S."/>
            <person name="Markiewicz E."/>
            <person name="Oyono O.L."/>
            <person name="Patti C."/>
            <person name="Phunkhang P."/>
            <person name="Pierre F."/>
            <person name="Priest M."/>
            <person name="Raghuraman S."/>
            <person name="Rege F."/>
            <person name="Reyes R."/>
            <person name="Rise C."/>
            <person name="Rogov P."/>
            <person name="Ross K."/>
            <person name="Ryan E."/>
            <person name="Settipalli S."/>
            <person name="Shea T."/>
            <person name="Sherpa N."/>
            <person name="Shi L."/>
            <person name="Shih D."/>
            <person name="Sparrow T."/>
            <person name="Spaulding J."/>
            <person name="Stalker J."/>
            <person name="Stange-Thomann N."/>
            <person name="Stavropoulos S."/>
            <person name="Stone C."/>
            <person name="Strader C."/>
            <person name="Tesfaye S."/>
            <person name="Thomson T."/>
            <person name="Thoulutsang Y."/>
            <person name="Thoulutsang D."/>
            <person name="Topham K."/>
            <person name="Topping I."/>
            <person name="Tsamla T."/>
            <person name="Vassiliev H."/>
            <person name="Vo A."/>
            <person name="Wangchuk T."/>
            <person name="Wangdi T."/>
            <person name="Weiand M."/>
            <person name="Wilkinson J."/>
            <person name="Wilson A."/>
            <person name="Yadav S."/>
            <person name="Young G."/>
            <person name="Yu Q."/>
            <person name="Zembek L."/>
            <person name="Zhong D."/>
            <person name="Zimmer A."/>
            <person name="Zwirko Z."/>
            <person name="Jaffe D.B."/>
            <person name="Alvarez P."/>
            <person name="Brockman W."/>
            <person name="Butler J."/>
            <person name="Chin C."/>
            <person name="Gnerre S."/>
            <person name="Grabherr M."/>
            <person name="Kleber M."/>
            <person name="Mauceli E."/>
            <person name="MacCallum I."/>
        </authorList>
    </citation>
    <scope>NUCLEOTIDE SEQUENCE [LARGE SCALE GENOMIC DNA]</scope>
    <source>
        <strain evidence="14">TSC#15010-1051.87</strain>
        <strain evidence="17">Tucson 15010-1051.87</strain>
    </source>
</reference>
<feature type="compositionally biased region" description="Basic and acidic residues" evidence="10">
    <location>
        <begin position="1851"/>
        <end position="1861"/>
    </location>
</feature>
<proteinExistence type="inferred from homology"/>
<evidence type="ECO:0000256" key="5">
    <source>
        <dbReference type="ARBA" id="ARBA00022806"/>
    </source>
</evidence>
<feature type="region of interest" description="Disordered" evidence="10">
    <location>
        <begin position="465"/>
        <end position="491"/>
    </location>
</feature>
<dbReference type="PROSITE" id="PS51194">
    <property type="entry name" value="HELICASE_CTER"/>
    <property type="match status" value="1"/>
</dbReference>
<evidence type="ECO:0000256" key="7">
    <source>
        <dbReference type="ARBA" id="ARBA00023125"/>
    </source>
</evidence>
<dbReference type="PROSITE" id="PS51192">
    <property type="entry name" value="HELICASE_ATP_BIND_1"/>
    <property type="match status" value="1"/>
</dbReference>
<dbReference type="InterPro" id="IPR049730">
    <property type="entry name" value="SNF2/RAD54-like_C"/>
</dbReference>
<dbReference type="InterPro" id="IPR000330">
    <property type="entry name" value="SNF2_N"/>
</dbReference>
<keyword evidence="9" id="KW-0175">Coiled coil</keyword>
<keyword evidence="3" id="KW-0547">Nucleotide-binding</keyword>
<dbReference type="OrthoDB" id="9900844at2759"/>
<evidence type="ECO:0000256" key="8">
    <source>
        <dbReference type="ARBA" id="ARBA00023242"/>
    </source>
</evidence>
<dbReference type="EMBL" id="CH940649">
    <property type="protein sequence ID" value="KRF81681.1"/>
    <property type="molecule type" value="Genomic_DNA"/>
</dbReference>
<dbReference type="SUPFAM" id="SSF52540">
    <property type="entry name" value="P-loop containing nucleoside triphosphate hydrolases"/>
    <property type="match status" value="2"/>
</dbReference>
<evidence type="ECO:0000313" key="15">
    <source>
        <dbReference type="EMBL" id="KRF81683.1"/>
    </source>
</evidence>
<evidence type="ECO:0000256" key="9">
    <source>
        <dbReference type="SAM" id="Coils"/>
    </source>
</evidence>
<organism evidence="14 17">
    <name type="scientific">Drosophila virilis</name>
    <name type="common">Fruit fly</name>
    <dbReference type="NCBI Taxonomy" id="7244"/>
    <lineage>
        <taxon>Eukaryota</taxon>
        <taxon>Metazoa</taxon>
        <taxon>Ecdysozoa</taxon>
        <taxon>Arthropoda</taxon>
        <taxon>Hexapoda</taxon>
        <taxon>Insecta</taxon>
        <taxon>Pterygota</taxon>
        <taxon>Neoptera</taxon>
        <taxon>Endopterygota</taxon>
        <taxon>Diptera</taxon>
        <taxon>Brachycera</taxon>
        <taxon>Muscomorpha</taxon>
        <taxon>Ephydroidea</taxon>
        <taxon>Drosophilidae</taxon>
        <taxon>Drosophila</taxon>
    </lineage>
</organism>
<evidence type="ECO:0000256" key="3">
    <source>
        <dbReference type="ARBA" id="ARBA00022741"/>
    </source>
</evidence>
<evidence type="ECO:0000256" key="4">
    <source>
        <dbReference type="ARBA" id="ARBA00022801"/>
    </source>
</evidence>
<evidence type="ECO:0000313" key="17">
    <source>
        <dbReference type="Proteomes" id="UP000008792"/>
    </source>
</evidence>
<evidence type="ECO:0000256" key="1">
    <source>
        <dbReference type="ARBA" id="ARBA00004123"/>
    </source>
</evidence>
<dbReference type="SMR" id="A0A0Q9WB43"/>
<dbReference type="Pfam" id="PF00271">
    <property type="entry name" value="Helicase_C"/>
    <property type="match status" value="1"/>
</dbReference>
<keyword evidence="4" id="KW-0378">Hydrolase</keyword>
<dbReference type="GO" id="GO:0003677">
    <property type="term" value="F:DNA binding"/>
    <property type="evidence" value="ECO:0007669"/>
    <property type="project" value="UniProtKB-KW"/>
</dbReference>
<dbReference type="GO" id="GO:0005524">
    <property type="term" value="F:ATP binding"/>
    <property type="evidence" value="ECO:0007669"/>
    <property type="project" value="UniProtKB-KW"/>
</dbReference>
<dbReference type="EMBL" id="CH940649">
    <property type="protein sequence ID" value="KRF81684.1"/>
    <property type="molecule type" value="Genomic_DNA"/>
</dbReference>
<comment type="subcellular location">
    <subcellularLocation>
        <location evidence="1">Nucleus</location>
    </subcellularLocation>
</comment>
<keyword evidence="8" id="KW-0539">Nucleus</keyword>
<feature type="compositionally biased region" description="Polar residues" evidence="10">
    <location>
        <begin position="465"/>
        <end position="483"/>
    </location>
</feature>
<dbReference type="PANTHER" id="PTHR45797:SF3">
    <property type="entry name" value="TRANSCRIPTIONAL REGULATOR ATRX HOMOLOG"/>
    <property type="match status" value="1"/>
</dbReference>
<protein>
    <submittedName>
        <fullName evidence="13">Uncharacterized protein, isoform B</fullName>
    </submittedName>
    <submittedName>
        <fullName evidence="14">Uncharacterized protein, isoform C</fullName>
    </submittedName>
    <submittedName>
        <fullName evidence="15">Uncharacterized protein, isoform D</fullName>
    </submittedName>
    <submittedName>
        <fullName evidence="16">Uncharacterized protein, isoform E</fullName>
    </submittedName>
</protein>
<evidence type="ECO:0000313" key="13">
    <source>
        <dbReference type="EMBL" id="KRF81681.1"/>
    </source>
</evidence>
<evidence type="ECO:0000256" key="10">
    <source>
        <dbReference type="SAM" id="MobiDB-lite"/>
    </source>
</evidence>
<feature type="region of interest" description="Disordered" evidence="10">
    <location>
        <begin position="1701"/>
        <end position="1738"/>
    </location>
</feature>
<reference evidence="14" key="3">
    <citation type="submission" date="2015-11" db="EMBL/GenBank/DDBJ databases">
        <authorList>
            <consortium name="FlyBase"/>
        </authorList>
    </citation>
    <scope>NUCLEOTIDE SEQUENCE</scope>
    <source>
        <strain evidence="14">TSC#15010-1051.87</strain>
    </source>
</reference>
<dbReference type="PANTHER" id="PTHR45797">
    <property type="entry name" value="RAD54-LIKE"/>
    <property type="match status" value="1"/>
</dbReference>
<dbReference type="InParanoid" id="A0A0Q9WB43"/>
<dbReference type="Gene3D" id="3.40.50.10810">
    <property type="entry name" value="Tandem AAA-ATPase domain"/>
    <property type="match status" value="1"/>
</dbReference>
<dbReference type="GO" id="GO:0004386">
    <property type="term" value="F:helicase activity"/>
    <property type="evidence" value="ECO:0007669"/>
    <property type="project" value="UniProtKB-KW"/>
</dbReference>
<dbReference type="Gene3D" id="3.40.50.300">
    <property type="entry name" value="P-loop containing nucleotide triphosphate hydrolases"/>
    <property type="match status" value="1"/>
</dbReference>
<feature type="compositionally biased region" description="Polar residues" evidence="10">
    <location>
        <begin position="1713"/>
        <end position="1738"/>
    </location>
</feature>
<feature type="region of interest" description="Disordered" evidence="10">
    <location>
        <begin position="513"/>
        <end position="535"/>
    </location>
</feature>
<feature type="compositionally biased region" description="Basic and acidic residues" evidence="10">
    <location>
        <begin position="513"/>
        <end position="531"/>
    </location>
</feature>
<evidence type="ECO:0000313" key="16">
    <source>
        <dbReference type="EMBL" id="KRF81684.1"/>
    </source>
</evidence>
<dbReference type="InterPro" id="IPR038718">
    <property type="entry name" value="SNF2-like_sf"/>
</dbReference>
<feature type="domain" description="Helicase C-terminal" evidence="12">
    <location>
        <begin position="1067"/>
        <end position="1251"/>
    </location>
</feature>
<dbReference type="SMART" id="SM00490">
    <property type="entry name" value="HELICc"/>
    <property type="match status" value="1"/>
</dbReference>
<accession>A0A0Q9WB43</accession>
<dbReference type="EMBL" id="CH940649">
    <property type="protein sequence ID" value="KRF81683.1"/>
    <property type="molecule type" value="Genomic_DNA"/>
</dbReference>